<comment type="caution">
    <text evidence="1">The sequence shown here is derived from an EMBL/GenBank/DDBJ whole genome shotgun (WGS) entry which is preliminary data.</text>
</comment>
<keyword evidence="2" id="KW-1185">Reference proteome</keyword>
<reference evidence="1 2" key="1">
    <citation type="submission" date="2020-01" db="EMBL/GenBank/DDBJ databases">
        <authorList>
            <consortium name="DOE Joint Genome Institute"/>
            <person name="Haridas S."/>
            <person name="Albert R."/>
            <person name="Binder M."/>
            <person name="Bloem J."/>
            <person name="Labutti K."/>
            <person name="Salamov A."/>
            <person name="Andreopoulos B."/>
            <person name="Baker S.E."/>
            <person name="Barry K."/>
            <person name="Bills G."/>
            <person name="Bluhm B.H."/>
            <person name="Cannon C."/>
            <person name="Castanera R."/>
            <person name="Culley D.E."/>
            <person name="Daum C."/>
            <person name="Ezra D."/>
            <person name="Gonzalez J.B."/>
            <person name="Henrissat B."/>
            <person name="Kuo A."/>
            <person name="Liang C."/>
            <person name="Lipzen A."/>
            <person name="Lutzoni F."/>
            <person name="Magnuson J."/>
            <person name="Mondo S."/>
            <person name="Nolan M."/>
            <person name="Ohm R."/>
            <person name="Pangilinan J."/>
            <person name="Park H.-J.H."/>
            <person name="Ramirez L."/>
            <person name="Alfaro M."/>
            <person name="Sun H."/>
            <person name="Tritt A."/>
            <person name="Yoshinaga Y."/>
            <person name="Zwiers L.-H.L."/>
            <person name="Turgeon B.G."/>
            <person name="Goodwin S.B."/>
            <person name="Spatafora J.W."/>
            <person name="Crous P.W."/>
            <person name="Grigoriev I.V."/>
        </authorList>
    </citation>
    <scope>NUCLEOTIDE SEQUENCE [LARGE SCALE GENOMIC DNA]</scope>
    <source>
        <strain evidence="1 2">CBS 611.86</strain>
    </source>
</reference>
<evidence type="ECO:0000313" key="1">
    <source>
        <dbReference type="EMBL" id="KAF2877501.1"/>
    </source>
</evidence>
<organism evidence="1 2">
    <name type="scientific">Massariosphaeria phaeospora</name>
    <dbReference type="NCBI Taxonomy" id="100035"/>
    <lineage>
        <taxon>Eukaryota</taxon>
        <taxon>Fungi</taxon>
        <taxon>Dikarya</taxon>
        <taxon>Ascomycota</taxon>
        <taxon>Pezizomycotina</taxon>
        <taxon>Dothideomycetes</taxon>
        <taxon>Pleosporomycetidae</taxon>
        <taxon>Pleosporales</taxon>
        <taxon>Pleosporales incertae sedis</taxon>
        <taxon>Massariosphaeria</taxon>
    </lineage>
</organism>
<proteinExistence type="predicted"/>
<evidence type="ECO:0000313" key="2">
    <source>
        <dbReference type="Proteomes" id="UP000481861"/>
    </source>
</evidence>
<accession>A0A7C8MI86</accession>
<protein>
    <submittedName>
        <fullName evidence="1">Uncharacterized protein</fullName>
    </submittedName>
</protein>
<dbReference type="Proteomes" id="UP000481861">
    <property type="component" value="Unassembled WGS sequence"/>
</dbReference>
<gene>
    <name evidence="1" type="ORF">BDV95DRAFT_149893</name>
</gene>
<sequence>MRKLGRQQTAAHCNNSSLSLWLRSSSSCSSRLVIQYTARHFQTPISLLTTQQLISNSHVKLLHRPARVAQPSRAFPHQPVEMRSCSRRVTMQSAGSSAISRQRLHRPGGSTVLGLRLSWRGEKMCIVGIGRDNVVSIARCYKDRSGPAIVNLPCPSLQSSSRAGCLW</sequence>
<dbReference type="EMBL" id="JAADJZ010000002">
    <property type="protein sequence ID" value="KAF2877501.1"/>
    <property type="molecule type" value="Genomic_DNA"/>
</dbReference>
<name>A0A7C8MI86_9PLEO</name>
<dbReference type="AlphaFoldDB" id="A0A7C8MI86"/>